<feature type="domain" description="Smf/DprA SLOG" evidence="3">
    <location>
        <begin position="101"/>
        <end position="309"/>
    </location>
</feature>
<dbReference type="NCBIfam" id="TIGR00732">
    <property type="entry name" value="dprA"/>
    <property type="match status" value="1"/>
</dbReference>
<dbReference type="Gene3D" id="1.10.10.10">
    <property type="entry name" value="Winged helix-like DNA-binding domain superfamily/Winged helix DNA-binding domain"/>
    <property type="match status" value="1"/>
</dbReference>
<evidence type="ECO:0000259" key="3">
    <source>
        <dbReference type="Pfam" id="PF02481"/>
    </source>
</evidence>
<dbReference type="InterPro" id="IPR003488">
    <property type="entry name" value="DprA"/>
</dbReference>
<proteinExistence type="inferred from homology"/>
<organism evidence="5 6">
    <name type="scientific">Nitrosospira briensis</name>
    <dbReference type="NCBI Taxonomy" id="35799"/>
    <lineage>
        <taxon>Bacteria</taxon>
        <taxon>Pseudomonadati</taxon>
        <taxon>Pseudomonadota</taxon>
        <taxon>Betaproteobacteria</taxon>
        <taxon>Nitrosomonadales</taxon>
        <taxon>Nitrosomonadaceae</taxon>
        <taxon>Nitrosospira</taxon>
    </lineage>
</organism>
<dbReference type="Proteomes" id="UP000183107">
    <property type="component" value="Unassembled WGS sequence"/>
</dbReference>
<dbReference type="SUPFAM" id="SSF47781">
    <property type="entry name" value="RuvA domain 2-like"/>
    <property type="match status" value="1"/>
</dbReference>
<sequence length="390" mass="41504">MQAIQPVRMCPREKATIDKDKMKSMSDIEAWLALGLIDGLGDDSTRRLLVAFGSPAKIFSANIASLERVVKKKVAYNIVQGADEKRITASLDWLEDSSNSVVTLADSDYPSLLLNIPDPPPLLYLKGKRELLKSSKLAIVGSRNATPQGLANAEAFAEAASNAGLCIVSGMASGIDAAAHRGGLQGGAASIAVVGTGLDLVYPASNRELAHELAQKGALISEFPLGTPAIASNFPRRNRIISGMSHGCLVVEAALRSGSLITARQALEQGREVFAIPGSIHSPLSKGCHALIKDGAKLVESAGDILDELRDEMPGELKSRRPAHSERREADEPEGDESVLLKYLGHDITNIDSLCVRSGLTVERVSAMLLAFELNGLVASLPGGRYQRLR</sequence>
<dbReference type="Pfam" id="PF17782">
    <property type="entry name" value="WHD_DprA"/>
    <property type="match status" value="1"/>
</dbReference>
<feature type="compositionally biased region" description="Basic and acidic residues" evidence="2">
    <location>
        <begin position="310"/>
        <end position="330"/>
    </location>
</feature>
<evidence type="ECO:0000313" key="6">
    <source>
        <dbReference type="Proteomes" id="UP000183107"/>
    </source>
</evidence>
<dbReference type="GO" id="GO:0009294">
    <property type="term" value="P:DNA-mediated transformation"/>
    <property type="evidence" value="ECO:0007669"/>
    <property type="project" value="InterPro"/>
</dbReference>
<comment type="similarity">
    <text evidence="1">Belongs to the DprA/Smf family.</text>
</comment>
<dbReference type="EMBL" id="FOVJ01000002">
    <property type="protein sequence ID" value="SFN64142.1"/>
    <property type="molecule type" value="Genomic_DNA"/>
</dbReference>
<accession>A0A1I5AP53</accession>
<dbReference type="SUPFAM" id="SSF102405">
    <property type="entry name" value="MCP/YpsA-like"/>
    <property type="match status" value="1"/>
</dbReference>
<evidence type="ECO:0000256" key="2">
    <source>
        <dbReference type="SAM" id="MobiDB-lite"/>
    </source>
</evidence>
<dbReference type="AlphaFoldDB" id="A0A1I5AP53"/>
<dbReference type="InterPro" id="IPR057666">
    <property type="entry name" value="DrpA_SLOG"/>
</dbReference>
<dbReference type="PANTHER" id="PTHR43022:SF1">
    <property type="entry name" value="PROTEIN SMF"/>
    <property type="match status" value="1"/>
</dbReference>
<dbReference type="PANTHER" id="PTHR43022">
    <property type="entry name" value="PROTEIN SMF"/>
    <property type="match status" value="1"/>
</dbReference>
<dbReference type="InterPro" id="IPR041614">
    <property type="entry name" value="DprA_WH"/>
</dbReference>
<evidence type="ECO:0000259" key="4">
    <source>
        <dbReference type="Pfam" id="PF17782"/>
    </source>
</evidence>
<evidence type="ECO:0000256" key="1">
    <source>
        <dbReference type="ARBA" id="ARBA00006525"/>
    </source>
</evidence>
<gene>
    <name evidence="5" type="ORF">SAMN05216386_1473</name>
</gene>
<keyword evidence="6" id="KW-1185">Reference proteome</keyword>
<feature type="region of interest" description="Disordered" evidence="2">
    <location>
        <begin position="310"/>
        <end position="335"/>
    </location>
</feature>
<dbReference type="Gene3D" id="3.40.50.450">
    <property type="match status" value="1"/>
</dbReference>
<dbReference type="InterPro" id="IPR036388">
    <property type="entry name" value="WH-like_DNA-bd_sf"/>
</dbReference>
<dbReference type="Pfam" id="PF02481">
    <property type="entry name" value="DNA_processg_A"/>
    <property type="match status" value="1"/>
</dbReference>
<reference evidence="6" key="1">
    <citation type="submission" date="2016-10" db="EMBL/GenBank/DDBJ databases">
        <authorList>
            <person name="Varghese N."/>
        </authorList>
    </citation>
    <scope>NUCLEOTIDE SEQUENCE [LARGE SCALE GENOMIC DNA]</scope>
    <source>
        <strain evidence="6">Nsp8</strain>
    </source>
</reference>
<protein>
    <submittedName>
        <fullName evidence="5">DNA processing protein</fullName>
    </submittedName>
</protein>
<name>A0A1I5AP53_9PROT</name>
<dbReference type="STRING" id="1266925.GCA_000619905_01304"/>
<dbReference type="InterPro" id="IPR010994">
    <property type="entry name" value="RuvA_2-like"/>
</dbReference>
<feature type="domain" description="DprA winged helix" evidence="4">
    <location>
        <begin position="327"/>
        <end position="384"/>
    </location>
</feature>
<evidence type="ECO:0000313" key="5">
    <source>
        <dbReference type="EMBL" id="SFN64142.1"/>
    </source>
</evidence>